<dbReference type="InterPro" id="IPR036388">
    <property type="entry name" value="WH-like_DNA-bd_sf"/>
</dbReference>
<dbReference type="InterPro" id="IPR003488">
    <property type="entry name" value="DprA"/>
</dbReference>
<gene>
    <name evidence="5" type="primary">dprA</name>
    <name evidence="5" type="ORF">GF1_25940</name>
</gene>
<dbReference type="GO" id="GO:0009294">
    <property type="term" value="P:DNA-mediated transformation"/>
    <property type="evidence" value="ECO:0007669"/>
    <property type="project" value="InterPro"/>
</dbReference>
<dbReference type="Pfam" id="PF14520">
    <property type="entry name" value="HHH_5"/>
    <property type="match status" value="1"/>
</dbReference>
<evidence type="ECO:0000256" key="2">
    <source>
        <dbReference type="SAM" id="MobiDB-lite"/>
    </source>
</evidence>
<protein>
    <submittedName>
        <fullName evidence="5">DNA polymerase</fullName>
    </submittedName>
</protein>
<dbReference type="Pfam" id="PF02481">
    <property type="entry name" value="DNA_processg_A"/>
    <property type="match status" value="1"/>
</dbReference>
<dbReference type="PANTHER" id="PTHR43022">
    <property type="entry name" value="PROTEIN SMF"/>
    <property type="match status" value="1"/>
</dbReference>
<evidence type="ECO:0000259" key="4">
    <source>
        <dbReference type="Pfam" id="PF17782"/>
    </source>
</evidence>
<dbReference type="SUPFAM" id="SSF47781">
    <property type="entry name" value="RuvA domain 2-like"/>
    <property type="match status" value="1"/>
</dbReference>
<accession>A0A915U2M2</accession>
<dbReference type="AlphaFoldDB" id="A0A915U2M2"/>
<evidence type="ECO:0000259" key="3">
    <source>
        <dbReference type="Pfam" id="PF02481"/>
    </source>
</evidence>
<proteinExistence type="inferred from homology"/>
<name>A0A915U2M2_9BACT</name>
<sequence>MLPDLLDWLSLALVPGLGPALAGRLLDRFQTPRRIFDAPPASLRSIPGLGSKTIARLRDPAVLSQIRGQAEDQLAWLARSGTTVLTCQDPEFPTRLLHIHDPPLLLFCRGRLELLSLPAVAVVGSRAATGYGERVGRELGRELANHGIVVLSGMALGIDGAAHRGALDSSGLTTGVLGCGIDVIYPRQHETLFAEVGRRGLLVSEYGPGIGPARFRFPARNRIVSGLSLGVVVVEAGSRSGALITARMALEQGREVFAVPGRVDSFRSRGTHELLRQGATLVSSVDDILEELRFVTTDPMEDGKGSGAGGLQPETEEVDTDGLNPEESRVLAGLDTYPRDIDSLARAVGMEPARLHGILLQLEIMGRVRQLPGQQYERITKGG</sequence>
<dbReference type="Gene3D" id="1.10.10.10">
    <property type="entry name" value="Winged helix-like DNA-binding domain superfamily/Winged helix DNA-binding domain"/>
    <property type="match status" value="1"/>
</dbReference>
<dbReference type="InterPro" id="IPR010994">
    <property type="entry name" value="RuvA_2-like"/>
</dbReference>
<evidence type="ECO:0000313" key="6">
    <source>
        <dbReference type="Proteomes" id="UP001063350"/>
    </source>
</evidence>
<dbReference type="EMBL" id="AP024233">
    <property type="protein sequence ID" value="BCO10218.1"/>
    <property type="molecule type" value="Genomic_DNA"/>
</dbReference>
<dbReference type="RefSeq" id="WP_267926953.1">
    <property type="nucleotide sequence ID" value="NZ_AP024233.1"/>
</dbReference>
<feature type="region of interest" description="Disordered" evidence="2">
    <location>
        <begin position="299"/>
        <end position="326"/>
    </location>
</feature>
<evidence type="ECO:0000313" key="5">
    <source>
        <dbReference type="EMBL" id="BCO10218.1"/>
    </source>
</evidence>
<evidence type="ECO:0000256" key="1">
    <source>
        <dbReference type="ARBA" id="ARBA00006525"/>
    </source>
</evidence>
<comment type="similarity">
    <text evidence="1">Belongs to the DprA/Smf family.</text>
</comment>
<dbReference type="KEGG" id="ddu:GF1_25940"/>
<feature type="domain" description="DprA winged helix" evidence="4">
    <location>
        <begin position="319"/>
        <end position="374"/>
    </location>
</feature>
<reference evidence="5" key="1">
    <citation type="submission" date="2020-12" db="EMBL/GenBank/DDBJ databases">
        <title>Desulfobium dissulfuricans gen. nov., sp. nov., a novel mesophilic, sulfate-reducing bacterium isolated from a deep-sea hydrothermal vent.</title>
        <authorList>
            <person name="Hashimoto Y."/>
            <person name="Tame A."/>
            <person name="Sawayama S."/>
            <person name="Miyazaki J."/>
            <person name="Takai K."/>
            <person name="Nakagawa S."/>
        </authorList>
    </citation>
    <scope>NUCLEOTIDE SEQUENCE</scope>
    <source>
        <strain evidence="5">GF1</strain>
    </source>
</reference>
<organism evidence="5 6">
    <name type="scientific">Desulfolithobacter dissulfuricans</name>
    <dbReference type="NCBI Taxonomy" id="2795293"/>
    <lineage>
        <taxon>Bacteria</taxon>
        <taxon>Pseudomonadati</taxon>
        <taxon>Thermodesulfobacteriota</taxon>
        <taxon>Desulfobulbia</taxon>
        <taxon>Desulfobulbales</taxon>
        <taxon>Desulfobulbaceae</taxon>
        <taxon>Desulfolithobacter</taxon>
    </lineage>
</organism>
<dbReference type="NCBIfam" id="TIGR00732">
    <property type="entry name" value="dprA"/>
    <property type="match status" value="1"/>
</dbReference>
<dbReference type="Gene3D" id="3.40.50.450">
    <property type="match status" value="1"/>
</dbReference>
<dbReference type="Pfam" id="PF17782">
    <property type="entry name" value="WHD_DprA"/>
    <property type="match status" value="1"/>
</dbReference>
<dbReference type="InterPro" id="IPR041614">
    <property type="entry name" value="DprA_WH"/>
</dbReference>
<dbReference type="InterPro" id="IPR057666">
    <property type="entry name" value="DrpA_SLOG"/>
</dbReference>
<feature type="domain" description="Smf/DprA SLOG" evidence="3">
    <location>
        <begin position="84"/>
        <end position="292"/>
    </location>
</feature>
<dbReference type="PANTHER" id="PTHR43022:SF1">
    <property type="entry name" value="PROTEIN SMF"/>
    <property type="match status" value="1"/>
</dbReference>
<keyword evidence="6" id="KW-1185">Reference proteome</keyword>
<dbReference type="Proteomes" id="UP001063350">
    <property type="component" value="Chromosome"/>
</dbReference>
<dbReference type="SUPFAM" id="SSF102405">
    <property type="entry name" value="MCP/YpsA-like"/>
    <property type="match status" value="1"/>
</dbReference>